<evidence type="ECO:0008006" key="3">
    <source>
        <dbReference type="Google" id="ProtNLM"/>
    </source>
</evidence>
<accession>A0A2U1BAE1</accession>
<dbReference type="Proteomes" id="UP000245959">
    <property type="component" value="Unassembled WGS sequence"/>
</dbReference>
<dbReference type="Gene3D" id="3.20.20.80">
    <property type="entry name" value="Glycosidases"/>
    <property type="match status" value="1"/>
</dbReference>
<comment type="caution">
    <text evidence="1">The sequence shown here is derived from an EMBL/GenBank/DDBJ whole genome shotgun (WGS) entry which is preliminary data.</text>
</comment>
<dbReference type="AlphaFoldDB" id="A0A2U1BAE1"/>
<gene>
    <name evidence="1" type="ORF">C8D82_102174</name>
</gene>
<proteinExistence type="predicted"/>
<sequence length="907" mass="101277">MLFAYRIGTMLRKSTVCLILAISCEALEIDDARNQRLETSCARDISIWRSALYPVHPKTGSAVRLRAYVESRTPGAALSLQAVLLDASGKELKRVTELDFRTQLLSRCGELPELTRRVPYVANAEKIRIEVKLAGNPAAVKIRSLSLLPDRQMPHFSGIYDPPDPAPDLPEALRKLSRIAPAEAWVERGGKRPRLIVDGRETAYCTYKGRTDFKVFRRAGADLILSHVSGTTLFWSKPWDPAARRPDGTFDFSRLETELARMHANNPEARVILSVECDPDDRFLEEHPNCIFTNEHGEFGVRFDCAFRGFRKKHESPDAQKQEHWAVSYASAEFQEHIATGLRALTDFLKKSPAGNIVIGFCIVGGHDNQFVQWEYGGERGNADYSPSHRRALQAYLKEKYGTDEALQQAWGDSGVTLENAAVFTPEEWRARPLNGLRNGTGLKIRDCREFISISTARMLRRFAGELKRNFGRRCVVQAFYSSAIWPQAGRLALAELAKNGEIDIVAQVSNYAPARQIGFPGASANFCIGAAHMQNLIYVQELDHRTWRSQITGSWFGACEPDTPEKFRAQVLRDAGMSLAYGGDGFYFYDMYGSWYHDRQAEAVIAEVVRAARWSQRFRDAVPAAEVAVFLDERERISSTETAGNAAVTAWQLSGLTPDLYHLDDLCDPRLGTYKLYVILSPSTMTAAHWNALKRQAFQPGKVVLMTGNPGRYSSESIELPIRLRPMKESWNEVAEWIPDADDPLTEKCTGRLGVSEISIPGSGEVRFNTQRLRHCLDDSSAKILARWKNGAPAAGVKRSPKYGTFFYSAPVDGLTPQLLYNAAREAGILPVSRPGNAVFAGNGILAVHRLDAPVEVEFPADMEFFSSESGCKIGEGRKLALTLKIGESKVVLYRPKLERIDDEKK</sequence>
<dbReference type="InterPro" id="IPR017853">
    <property type="entry name" value="GH"/>
</dbReference>
<name>A0A2U1BAE1_9BACT</name>
<protein>
    <recommendedName>
        <fullName evidence="3">Beta-galactosidase-like protein</fullName>
    </recommendedName>
</protein>
<reference evidence="1 2" key="1">
    <citation type="submission" date="2018-04" db="EMBL/GenBank/DDBJ databases">
        <title>Genomic Encyclopedia of Type Strains, Phase IV (KMG-IV): sequencing the most valuable type-strain genomes for metagenomic binning, comparative biology and taxonomic classification.</title>
        <authorList>
            <person name="Goeker M."/>
        </authorList>
    </citation>
    <scope>NUCLEOTIDE SEQUENCE [LARGE SCALE GENOMIC DNA]</scope>
    <source>
        <strain evidence="1 2">DSM 14823</strain>
    </source>
</reference>
<evidence type="ECO:0000313" key="2">
    <source>
        <dbReference type="Proteomes" id="UP000245959"/>
    </source>
</evidence>
<dbReference type="EMBL" id="QEKH01000002">
    <property type="protein sequence ID" value="PVY45602.1"/>
    <property type="molecule type" value="Genomic_DNA"/>
</dbReference>
<organism evidence="1 2">
    <name type="scientific">Victivallis vadensis</name>
    <dbReference type="NCBI Taxonomy" id="172901"/>
    <lineage>
        <taxon>Bacteria</taxon>
        <taxon>Pseudomonadati</taxon>
        <taxon>Lentisphaerota</taxon>
        <taxon>Lentisphaeria</taxon>
        <taxon>Victivallales</taxon>
        <taxon>Victivallaceae</taxon>
        <taxon>Victivallis</taxon>
    </lineage>
</organism>
<dbReference type="PROSITE" id="PS51257">
    <property type="entry name" value="PROKAR_LIPOPROTEIN"/>
    <property type="match status" value="1"/>
</dbReference>
<dbReference type="SUPFAM" id="SSF51445">
    <property type="entry name" value="(Trans)glycosidases"/>
    <property type="match status" value="1"/>
</dbReference>
<keyword evidence="2" id="KW-1185">Reference proteome</keyword>
<evidence type="ECO:0000313" key="1">
    <source>
        <dbReference type="EMBL" id="PVY45602.1"/>
    </source>
</evidence>